<comment type="caution">
    <text evidence="2">The sequence shown here is derived from an EMBL/GenBank/DDBJ whole genome shotgun (WGS) entry which is preliminary data.</text>
</comment>
<name>A0A939C1P7_9ACTN</name>
<dbReference type="SUPFAM" id="SSF51679">
    <property type="entry name" value="Bacterial luciferase-like"/>
    <property type="match status" value="1"/>
</dbReference>
<dbReference type="InterPro" id="IPR050766">
    <property type="entry name" value="Bact_Lucif_Oxidored"/>
</dbReference>
<dbReference type="GO" id="GO:0005829">
    <property type="term" value="C:cytosol"/>
    <property type="evidence" value="ECO:0007669"/>
    <property type="project" value="TreeGrafter"/>
</dbReference>
<keyword evidence="3" id="KW-1185">Reference proteome</keyword>
<accession>A0A939C1P7</accession>
<dbReference type="RefSeq" id="WP_205260319.1">
    <property type="nucleotide sequence ID" value="NZ_JAERWK010000010.1"/>
</dbReference>
<dbReference type="InterPro" id="IPR011251">
    <property type="entry name" value="Luciferase-like_dom"/>
</dbReference>
<evidence type="ECO:0000259" key="1">
    <source>
        <dbReference type="Pfam" id="PF00296"/>
    </source>
</evidence>
<organism evidence="2 3">
    <name type="scientific">Nakamurella leprariae</name>
    <dbReference type="NCBI Taxonomy" id="2803911"/>
    <lineage>
        <taxon>Bacteria</taxon>
        <taxon>Bacillati</taxon>
        <taxon>Actinomycetota</taxon>
        <taxon>Actinomycetes</taxon>
        <taxon>Nakamurellales</taxon>
        <taxon>Nakamurellaceae</taxon>
        <taxon>Nakamurella</taxon>
    </lineage>
</organism>
<dbReference type="PANTHER" id="PTHR30137">
    <property type="entry name" value="LUCIFERASE-LIKE MONOOXYGENASE"/>
    <property type="match status" value="1"/>
</dbReference>
<dbReference type="Proteomes" id="UP000663792">
    <property type="component" value="Unassembled WGS sequence"/>
</dbReference>
<feature type="domain" description="Luciferase-like" evidence="1">
    <location>
        <begin position="23"/>
        <end position="121"/>
    </location>
</feature>
<dbReference type="NCBIfam" id="TIGR03620">
    <property type="entry name" value="F420_MSMEG_4141"/>
    <property type="match status" value="1"/>
</dbReference>
<dbReference type="AlphaFoldDB" id="A0A939C1P7"/>
<proteinExistence type="predicted"/>
<dbReference type="InterPro" id="IPR036661">
    <property type="entry name" value="Luciferase-like_sf"/>
</dbReference>
<dbReference type="PANTHER" id="PTHR30137:SF18">
    <property type="entry name" value="CONSERVED PROTEIN"/>
    <property type="match status" value="1"/>
</dbReference>
<sequence length="283" mass="30513">MTTPLGDLGRYGLWRGAAQVDPALAKRIEAAGFRAVWLGGSPDAAALAEVAGLLEATERLVVATGIVNVWQTPAEDAAAAYHRLERNFPGRFLLGIGIGHPEAVKQYRKPYDSLVDYLDVLDDQGVPVEHRALAALGPRVLRLARDRTRGAHPYLTPPEHTRVAREELGPKALLAPEHKVVLESDAAAARAIGRPKVDRPYLHLVNYVSNLKRLGWTDADIADGGSDALIDALVAWGTPEAVVAKLDEHLAAGADHVTVQILGPDERFERDLETLAEALDLPA</sequence>
<evidence type="ECO:0000313" key="2">
    <source>
        <dbReference type="EMBL" id="MBM9467379.1"/>
    </source>
</evidence>
<reference evidence="2" key="1">
    <citation type="submission" date="2021-01" db="EMBL/GenBank/DDBJ databases">
        <title>YIM 132084 draft genome.</title>
        <authorList>
            <person name="An D."/>
        </authorList>
    </citation>
    <scope>NUCLEOTIDE SEQUENCE</scope>
    <source>
        <strain evidence="2">YIM 132084</strain>
    </source>
</reference>
<dbReference type="InterPro" id="IPR019922">
    <property type="entry name" value="Lucif-like_OxRdatse_MSMEG_4141"/>
</dbReference>
<dbReference type="Gene3D" id="3.20.20.30">
    <property type="entry name" value="Luciferase-like domain"/>
    <property type="match status" value="2"/>
</dbReference>
<protein>
    <submittedName>
        <fullName evidence="2">LLM class F420-dependent oxidoreductase</fullName>
    </submittedName>
</protein>
<dbReference type="EMBL" id="JAERWK010000010">
    <property type="protein sequence ID" value="MBM9467379.1"/>
    <property type="molecule type" value="Genomic_DNA"/>
</dbReference>
<gene>
    <name evidence="2" type="ORF">JL106_08810</name>
</gene>
<dbReference type="Pfam" id="PF00296">
    <property type="entry name" value="Bac_luciferase"/>
    <property type="match status" value="1"/>
</dbReference>
<evidence type="ECO:0000313" key="3">
    <source>
        <dbReference type="Proteomes" id="UP000663792"/>
    </source>
</evidence>
<dbReference type="GO" id="GO:0016705">
    <property type="term" value="F:oxidoreductase activity, acting on paired donors, with incorporation or reduction of molecular oxygen"/>
    <property type="evidence" value="ECO:0007669"/>
    <property type="project" value="InterPro"/>
</dbReference>